<proteinExistence type="predicted"/>
<evidence type="ECO:0000313" key="1">
    <source>
        <dbReference type="EMBL" id="QHW12385.1"/>
    </source>
</evidence>
<dbReference type="Pfam" id="PF07751">
    <property type="entry name" value="Abi_2"/>
    <property type="match status" value="1"/>
</dbReference>
<protein>
    <submittedName>
        <fullName evidence="1">Abi family protein</fullName>
    </submittedName>
</protein>
<dbReference type="EMBL" id="MN728682">
    <property type="protein sequence ID" value="QHW12385.1"/>
    <property type="molecule type" value="Genomic_DNA"/>
</dbReference>
<accession>A0A6G5ZYN1</accession>
<gene>
    <name evidence="1" type="ORF">SD607_00030</name>
</gene>
<dbReference type="InterPro" id="IPR011664">
    <property type="entry name" value="Abi_system_AbiD/AbiF-like"/>
</dbReference>
<sequence length="374" mass="44786">MNYSEKCLELHKKDIKPFTTYDVSKYEQLYINSLSFPIQGKELKDTDSSDSQRKLKPFVNLEEMYLKLEKEGIKFTDEDIENSKIILNYINYHRLSVYRLFLSEDNKTFSRILQLYYFDEKLKNLISSLIPTIENYIKRSFAYGITKKYEENKQISNKKCQFTHASLCYTDMNIYKKEVSENDIKEMLSIFAEIITSKIGKDPMIDHHIDKYNGNIPIWVLVEFLTLGNIHRLSTSIDRSYRKEWNKALFKKSKDSILPEWINTIKNLRNMCAHNARLYGSRPIYNPAIIDEELEFLKMNKRQNVDENDFLNKSKHTIFAGIIVLKYFYKELPEYEKNRWKKFIDDLSLLFYEYDIDLYRIGFPINWKDILTID</sequence>
<dbReference type="AlphaFoldDB" id="A0A6G5ZYN1"/>
<reference evidence="1" key="1">
    <citation type="journal article" date="2020" name="Antimicrob. Agents Chemother.">
        <title>The novel macrolide resistance genes mef(D), msr(F) and msr(H) are present on resistance islands in Macrococcus canis, Macrococcus caseolyticus and Staphylococcus aureus.</title>
        <authorList>
            <person name="Schwendener S."/>
            <person name="Dona V."/>
            <person name="Perreten V."/>
        </authorList>
    </citation>
    <scope>NUCLEOTIDE SEQUENCE</scope>
    <source>
        <strain evidence="1">SD607</strain>
    </source>
</reference>
<dbReference type="RefSeq" id="WP_164941520.1">
    <property type="nucleotide sequence ID" value="NZ_CP047361.1"/>
</dbReference>
<name>A0A6G5ZYN1_9STAP</name>
<organism evidence="1">
    <name type="scientific">Macrococcoides canis</name>
    <dbReference type="NCBI Taxonomy" id="1855823"/>
    <lineage>
        <taxon>Bacteria</taxon>
        <taxon>Bacillati</taxon>
        <taxon>Bacillota</taxon>
        <taxon>Bacilli</taxon>
        <taxon>Bacillales</taxon>
        <taxon>Staphylococcaceae</taxon>
        <taxon>Macrococcoides</taxon>
    </lineage>
</organism>